<gene>
    <name evidence="1" type="ORF">GCM10008088_17480</name>
</gene>
<dbReference type="Proteomes" id="UP000615593">
    <property type="component" value="Unassembled WGS sequence"/>
</dbReference>
<comment type="caution">
    <text evidence="1">The sequence shown here is derived from an EMBL/GenBank/DDBJ whole genome shotgun (WGS) entry which is preliminary data.</text>
</comment>
<protein>
    <recommendedName>
        <fullName evidence="3">CHRD domain-containing protein</fullName>
    </recommendedName>
</protein>
<dbReference type="EMBL" id="BMWY01000004">
    <property type="protein sequence ID" value="GGZ56409.1"/>
    <property type="molecule type" value="Genomic_DNA"/>
</dbReference>
<name>A0ABQ3BT75_9FLAO</name>
<dbReference type="RefSeq" id="WP_027885739.1">
    <property type="nucleotide sequence ID" value="NZ_BMWY01000004.1"/>
</dbReference>
<evidence type="ECO:0000313" key="2">
    <source>
        <dbReference type="Proteomes" id="UP000615593"/>
    </source>
</evidence>
<reference evidence="2" key="1">
    <citation type="journal article" date="2019" name="Int. J. Syst. Evol. Microbiol.">
        <title>The Global Catalogue of Microorganisms (GCM) 10K type strain sequencing project: providing services to taxonomists for standard genome sequencing and annotation.</title>
        <authorList>
            <consortium name="The Broad Institute Genomics Platform"/>
            <consortium name="The Broad Institute Genome Sequencing Center for Infectious Disease"/>
            <person name="Wu L."/>
            <person name="Ma J."/>
        </authorList>
    </citation>
    <scope>NUCLEOTIDE SEQUENCE [LARGE SCALE GENOMIC DNA]</scope>
    <source>
        <strain evidence="2">KCTC 12708</strain>
    </source>
</reference>
<evidence type="ECO:0008006" key="3">
    <source>
        <dbReference type="Google" id="ProtNLM"/>
    </source>
</evidence>
<evidence type="ECO:0000313" key="1">
    <source>
        <dbReference type="EMBL" id="GGZ56409.1"/>
    </source>
</evidence>
<sequence>MKKLTMIITMFVFYFNGFSQCNTKTTHRPDGVTMEYFNPQPVIRATNYEVGVSIYKNKTSGDLLLNLSVLFKSMTPKKLSGKTIIQINGDEGIKLPLVLTDLIKMNGRDLALGLFLIDEKSYEILKSKDLKSIFFYLNGELIGSTVTEGRSLLKKQLECLKI</sequence>
<organism evidence="1 2">
    <name type="scientific">Mesonia mobilis</name>
    <dbReference type="NCBI Taxonomy" id="369791"/>
    <lineage>
        <taxon>Bacteria</taxon>
        <taxon>Pseudomonadati</taxon>
        <taxon>Bacteroidota</taxon>
        <taxon>Flavobacteriia</taxon>
        <taxon>Flavobacteriales</taxon>
        <taxon>Flavobacteriaceae</taxon>
        <taxon>Mesonia</taxon>
    </lineage>
</organism>
<proteinExistence type="predicted"/>
<dbReference type="GeneID" id="94369414"/>
<keyword evidence="2" id="KW-1185">Reference proteome</keyword>
<accession>A0ABQ3BT75</accession>